<comment type="similarity">
    <text evidence="3">Belongs to the pectinesterase family.</text>
</comment>
<dbReference type="PANTHER" id="PTHR31321">
    <property type="entry name" value="ACYL-COA THIOESTER HYDROLASE YBHC-RELATED"/>
    <property type="match status" value="1"/>
</dbReference>
<sequence>MILSVPNLLTLFCALYSTTVTADGGSKYSRTKPDRGALVVDGSGKYPGSYLNISAAVLKLHNETSAQKIFIFGGVYEEQVYFPPRRGPLTVQGETGDARGYKDNLVTITGNLSRQVPGLTSNDQTATVRLWHPNVKIYNLIISNTFGQASTGGQALALSAQNTNQAFYGCKFTGYQDTIYANTGRQIYAKSYINGAVDFIFGLRAVAWFDKCDIESIGAGYITANGREAANNTSFYVFNEVNVGGSSGVNSTVLGRPWRQWSRVVFQKSYLGDVVKPAGWSRWDNTQSVENVYYREFENLGPGAGVQGRVEWSGQLEREVKAAELFGKGFEKENWVDGKYLS</sequence>
<dbReference type="EC" id="3.1.1.11" evidence="4 11"/>
<evidence type="ECO:0000256" key="10">
    <source>
        <dbReference type="PROSITE-ProRule" id="PRU10040"/>
    </source>
</evidence>
<evidence type="ECO:0000256" key="11">
    <source>
        <dbReference type="RuleBase" id="RU000589"/>
    </source>
</evidence>
<dbReference type="FunFam" id="2.160.20.10:FF:000014">
    <property type="entry name" value="Pectinesterase"/>
    <property type="match status" value="1"/>
</dbReference>
<evidence type="ECO:0000256" key="2">
    <source>
        <dbReference type="ARBA" id="ARBA00005184"/>
    </source>
</evidence>
<feature type="signal peptide" evidence="11">
    <location>
        <begin position="1"/>
        <end position="22"/>
    </location>
</feature>
<comment type="function">
    <text evidence="11">Involved in maceration and soft-rotting of plant tissue.</text>
</comment>
<dbReference type="PROSITE" id="PS00503">
    <property type="entry name" value="PECTINESTERASE_2"/>
    <property type="match status" value="1"/>
</dbReference>
<dbReference type="InterPro" id="IPR011050">
    <property type="entry name" value="Pectin_lyase_fold/virulence"/>
</dbReference>
<keyword evidence="7 11" id="KW-0378">Hydrolase</keyword>
<keyword evidence="5 11" id="KW-0964">Secreted</keyword>
<keyword evidence="6 11" id="KW-0732">Signal</keyword>
<dbReference type="GO" id="GO:0042545">
    <property type="term" value="P:cell wall modification"/>
    <property type="evidence" value="ECO:0007669"/>
    <property type="project" value="UniProtKB-UniRule"/>
</dbReference>
<proteinExistence type="inferred from homology"/>
<comment type="subcellular location">
    <subcellularLocation>
        <location evidence="1 11">Secreted</location>
    </subcellularLocation>
</comment>
<dbReference type="PANTHER" id="PTHR31321:SF57">
    <property type="entry name" value="PECTINESTERASE 53-RELATED"/>
    <property type="match status" value="1"/>
</dbReference>
<evidence type="ECO:0000256" key="7">
    <source>
        <dbReference type="ARBA" id="ARBA00022801"/>
    </source>
</evidence>
<dbReference type="Pfam" id="PF01095">
    <property type="entry name" value="Pectinesterase"/>
    <property type="match status" value="1"/>
</dbReference>
<evidence type="ECO:0000256" key="3">
    <source>
        <dbReference type="ARBA" id="ARBA00008891"/>
    </source>
</evidence>
<name>A0A6A7B164_9PLEO</name>
<dbReference type="OrthoDB" id="2019149at2759"/>
<dbReference type="Proteomes" id="UP000799423">
    <property type="component" value="Unassembled WGS sequence"/>
</dbReference>
<feature type="chain" id="PRO_5025705065" description="Pectinesterase" evidence="11">
    <location>
        <begin position="23"/>
        <end position="342"/>
    </location>
</feature>
<organism evidence="13 14">
    <name type="scientific">Plenodomus tracheiphilus IPT5</name>
    <dbReference type="NCBI Taxonomy" id="1408161"/>
    <lineage>
        <taxon>Eukaryota</taxon>
        <taxon>Fungi</taxon>
        <taxon>Dikarya</taxon>
        <taxon>Ascomycota</taxon>
        <taxon>Pezizomycotina</taxon>
        <taxon>Dothideomycetes</taxon>
        <taxon>Pleosporomycetidae</taxon>
        <taxon>Pleosporales</taxon>
        <taxon>Pleosporineae</taxon>
        <taxon>Leptosphaeriaceae</taxon>
        <taxon>Plenodomus</taxon>
    </lineage>
</organism>
<evidence type="ECO:0000313" key="13">
    <source>
        <dbReference type="EMBL" id="KAF2849033.1"/>
    </source>
</evidence>
<evidence type="ECO:0000256" key="6">
    <source>
        <dbReference type="ARBA" id="ARBA00022729"/>
    </source>
</evidence>
<dbReference type="InterPro" id="IPR033131">
    <property type="entry name" value="Pectinesterase_Asp_AS"/>
</dbReference>
<dbReference type="GO" id="GO:0030599">
    <property type="term" value="F:pectinesterase activity"/>
    <property type="evidence" value="ECO:0007669"/>
    <property type="project" value="UniProtKB-UniRule"/>
</dbReference>
<dbReference type="EMBL" id="MU006314">
    <property type="protein sequence ID" value="KAF2849033.1"/>
    <property type="molecule type" value="Genomic_DNA"/>
</dbReference>
<dbReference type="GO" id="GO:0045490">
    <property type="term" value="P:pectin catabolic process"/>
    <property type="evidence" value="ECO:0007669"/>
    <property type="project" value="UniProtKB-UniRule"/>
</dbReference>
<reference evidence="13" key="1">
    <citation type="submission" date="2020-01" db="EMBL/GenBank/DDBJ databases">
        <authorList>
            <consortium name="DOE Joint Genome Institute"/>
            <person name="Haridas S."/>
            <person name="Albert R."/>
            <person name="Binder M."/>
            <person name="Bloem J."/>
            <person name="Labutti K."/>
            <person name="Salamov A."/>
            <person name="Andreopoulos B."/>
            <person name="Baker S.E."/>
            <person name="Barry K."/>
            <person name="Bills G."/>
            <person name="Bluhm B.H."/>
            <person name="Cannon C."/>
            <person name="Castanera R."/>
            <person name="Culley D.E."/>
            <person name="Daum C."/>
            <person name="Ezra D."/>
            <person name="Gonzalez J.B."/>
            <person name="Henrissat B."/>
            <person name="Kuo A."/>
            <person name="Liang C."/>
            <person name="Lipzen A."/>
            <person name="Lutzoni F."/>
            <person name="Magnuson J."/>
            <person name="Mondo S."/>
            <person name="Nolan M."/>
            <person name="Ohm R."/>
            <person name="Pangilinan J."/>
            <person name="Park H.-J."/>
            <person name="Ramirez L."/>
            <person name="Alfaro M."/>
            <person name="Sun H."/>
            <person name="Tritt A."/>
            <person name="Yoshinaga Y."/>
            <person name="Zwiers L.-H."/>
            <person name="Turgeon B.G."/>
            <person name="Goodwin S.B."/>
            <person name="Spatafora J.W."/>
            <person name="Crous P.W."/>
            <person name="Grigoriev I.V."/>
        </authorList>
    </citation>
    <scope>NUCLEOTIDE SEQUENCE</scope>
    <source>
        <strain evidence="13">IPT5</strain>
    </source>
</reference>
<evidence type="ECO:0000313" key="14">
    <source>
        <dbReference type="Proteomes" id="UP000799423"/>
    </source>
</evidence>
<dbReference type="Gene3D" id="2.160.20.10">
    <property type="entry name" value="Single-stranded right-handed beta-helix, Pectin lyase-like"/>
    <property type="match status" value="1"/>
</dbReference>
<dbReference type="SUPFAM" id="SSF51126">
    <property type="entry name" value="Pectin lyase-like"/>
    <property type="match status" value="1"/>
</dbReference>
<evidence type="ECO:0000256" key="4">
    <source>
        <dbReference type="ARBA" id="ARBA00013229"/>
    </source>
</evidence>
<comment type="catalytic activity">
    <reaction evidence="9 11">
        <text>[(1-&gt;4)-alpha-D-galacturonosyl methyl ester](n) + n H2O = [(1-&gt;4)-alpha-D-galacturonosyl](n) + n methanol + n H(+)</text>
        <dbReference type="Rhea" id="RHEA:22380"/>
        <dbReference type="Rhea" id="RHEA-COMP:14570"/>
        <dbReference type="Rhea" id="RHEA-COMP:14573"/>
        <dbReference type="ChEBI" id="CHEBI:15377"/>
        <dbReference type="ChEBI" id="CHEBI:15378"/>
        <dbReference type="ChEBI" id="CHEBI:17790"/>
        <dbReference type="ChEBI" id="CHEBI:140522"/>
        <dbReference type="ChEBI" id="CHEBI:140523"/>
        <dbReference type="EC" id="3.1.1.11"/>
    </reaction>
</comment>
<feature type="active site" evidence="10">
    <location>
        <position position="198"/>
    </location>
</feature>
<evidence type="ECO:0000256" key="9">
    <source>
        <dbReference type="ARBA" id="ARBA00047928"/>
    </source>
</evidence>
<evidence type="ECO:0000256" key="5">
    <source>
        <dbReference type="ARBA" id="ARBA00022525"/>
    </source>
</evidence>
<evidence type="ECO:0000256" key="8">
    <source>
        <dbReference type="ARBA" id="ARBA00023085"/>
    </source>
</evidence>
<gene>
    <name evidence="13" type="ORF">T440DRAFT_500138</name>
</gene>
<evidence type="ECO:0000256" key="1">
    <source>
        <dbReference type="ARBA" id="ARBA00004613"/>
    </source>
</evidence>
<accession>A0A6A7B164</accession>
<keyword evidence="8 11" id="KW-0063">Aspartyl esterase</keyword>
<feature type="domain" description="Pectinesterase catalytic" evidence="12">
    <location>
        <begin position="48"/>
        <end position="324"/>
    </location>
</feature>
<dbReference type="InterPro" id="IPR012334">
    <property type="entry name" value="Pectin_lyas_fold"/>
</dbReference>
<keyword evidence="14" id="KW-1185">Reference proteome</keyword>
<evidence type="ECO:0000259" key="12">
    <source>
        <dbReference type="Pfam" id="PF01095"/>
    </source>
</evidence>
<dbReference type="UniPathway" id="UPA00545">
    <property type="reaction ID" value="UER00823"/>
</dbReference>
<dbReference type="GO" id="GO:0005576">
    <property type="term" value="C:extracellular region"/>
    <property type="evidence" value="ECO:0007669"/>
    <property type="project" value="UniProtKB-SubCell"/>
</dbReference>
<protein>
    <recommendedName>
        <fullName evidence="4 11">Pectinesterase</fullName>
        <ecNumber evidence="4 11">3.1.1.11</ecNumber>
    </recommendedName>
</protein>
<comment type="pathway">
    <text evidence="2 11">Glycan metabolism; pectin degradation; 2-dehydro-3-deoxy-D-gluconate from pectin: step 1/5.</text>
</comment>
<dbReference type="AlphaFoldDB" id="A0A6A7B164"/>
<keyword evidence="11" id="KW-0961">Cell wall biogenesis/degradation</keyword>
<dbReference type="InterPro" id="IPR000070">
    <property type="entry name" value="Pectinesterase_cat"/>
</dbReference>